<organism evidence="1 2">
    <name type="scientific">Phytophthora fragariae</name>
    <dbReference type="NCBI Taxonomy" id="53985"/>
    <lineage>
        <taxon>Eukaryota</taxon>
        <taxon>Sar</taxon>
        <taxon>Stramenopiles</taxon>
        <taxon>Oomycota</taxon>
        <taxon>Peronosporomycetes</taxon>
        <taxon>Peronosporales</taxon>
        <taxon>Peronosporaceae</taxon>
        <taxon>Phytophthora</taxon>
    </lineage>
</organism>
<proteinExistence type="predicted"/>
<evidence type="ECO:0000313" key="2">
    <source>
        <dbReference type="Proteomes" id="UP000486351"/>
    </source>
</evidence>
<comment type="caution">
    <text evidence="1">The sequence shown here is derived from an EMBL/GenBank/DDBJ whole genome shotgun (WGS) entry which is preliminary data.</text>
</comment>
<accession>A0A6G0QFK9</accession>
<evidence type="ECO:0000313" key="1">
    <source>
        <dbReference type="EMBL" id="KAE9285358.1"/>
    </source>
</evidence>
<dbReference type="EMBL" id="QXFY01003417">
    <property type="protein sequence ID" value="KAE9285358.1"/>
    <property type="molecule type" value="Genomic_DNA"/>
</dbReference>
<reference evidence="1 2" key="1">
    <citation type="submission" date="2018-09" db="EMBL/GenBank/DDBJ databases">
        <title>Genomic investigation of the strawberry pathogen Phytophthora fragariae indicates pathogenicity is determined by transcriptional variation in three key races.</title>
        <authorList>
            <person name="Adams T.M."/>
            <person name="Armitage A.D."/>
            <person name="Sobczyk M.K."/>
            <person name="Bates H.J."/>
            <person name="Dunwell J.M."/>
            <person name="Nellist C.F."/>
            <person name="Harrison R.J."/>
        </authorList>
    </citation>
    <scope>NUCLEOTIDE SEQUENCE [LARGE SCALE GENOMIC DNA]</scope>
    <source>
        <strain evidence="1 2">NOV-77</strain>
    </source>
</reference>
<dbReference type="Proteomes" id="UP000486351">
    <property type="component" value="Unassembled WGS sequence"/>
</dbReference>
<gene>
    <name evidence="1" type="ORF">PF008_g26934</name>
</gene>
<dbReference type="AlphaFoldDB" id="A0A6G0QFK9"/>
<sequence length="34" mass="3707">MPADILTKSLVPKECDTKRLLCGVTPPSRSSFDT</sequence>
<protein>
    <submittedName>
        <fullName evidence="1">Uncharacterized protein</fullName>
    </submittedName>
</protein>
<name>A0A6G0QFK9_9STRA</name>